<dbReference type="Proteomes" id="UP000257109">
    <property type="component" value="Unassembled WGS sequence"/>
</dbReference>
<dbReference type="EMBL" id="QJKJ01000125">
    <property type="protein sequence ID" value="RDY14142.1"/>
    <property type="molecule type" value="Genomic_DNA"/>
</dbReference>
<organism evidence="1 2">
    <name type="scientific">Mucuna pruriens</name>
    <name type="common">Velvet bean</name>
    <name type="synonym">Dolichos pruriens</name>
    <dbReference type="NCBI Taxonomy" id="157652"/>
    <lineage>
        <taxon>Eukaryota</taxon>
        <taxon>Viridiplantae</taxon>
        <taxon>Streptophyta</taxon>
        <taxon>Embryophyta</taxon>
        <taxon>Tracheophyta</taxon>
        <taxon>Spermatophyta</taxon>
        <taxon>Magnoliopsida</taxon>
        <taxon>eudicotyledons</taxon>
        <taxon>Gunneridae</taxon>
        <taxon>Pentapetalae</taxon>
        <taxon>rosids</taxon>
        <taxon>fabids</taxon>
        <taxon>Fabales</taxon>
        <taxon>Fabaceae</taxon>
        <taxon>Papilionoideae</taxon>
        <taxon>50 kb inversion clade</taxon>
        <taxon>NPAAA clade</taxon>
        <taxon>indigoferoid/millettioid clade</taxon>
        <taxon>Phaseoleae</taxon>
        <taxon>Mucuna</taxon>
    </lineage>
</organism>
<accession>A0A371IGE5</accession>
<dbReference type="OrthoDB" id="1637540at2759"/>
<name>A0A371IGE5_MUCPR</name>
<reference evidence="1" key="1">
    <citation type="submission" date="2018-05" db="EMBL/GenBank/DDBJ databases">
        <title>Draft genome of Mucuna pruriens seed.</title>
        <authorList>
            <person name="Nnadi N.E."/>
            <person name="Vos R."/>
            <person name="Hasami M.H."/>
            <person name="Devisetty U.K."/>
            <person name="Aguiy J.C."/>
        </authorList>
    </citation>
    <scope>NUCLEOTIDE SEQUENCE [LARGE SCALE GENOMIC DNA]</scope>
    <source>
        <strain evidence="1">JCA_2017</strain>
    </source>
</reference>
<gene>
    <name evidence="1" type="ORF">CR513_00836</name>
</gene>
<dbReference type="AlphaFoldDB" id="A0A371IGE5"/>
<evidence type="ECO:0000313" key="1">
    <source>
        <dbReference type="EMBL" id="RDY14142.1"/>
    </source>
</evidence>
<proteinExistence type="predicted"/>
<evidence type="ECO:0000313" key="2">
    <source>
        <dbReference type="Proteomes" id="UP000257109"/>
    </source>
</evidence>
<comment type="caution">
    <text evidence="1">The sequence shown here is derived from an EMBL/GenBank/DDBJ whole genome shotgun (WGS) entry which is preliminary data.</text>
</comment>
<feature type="non-terminal residue" evidence="1">
    <location>
        <position position="1"/>
    </location>
</feature>
<keyword evidence="2" id="KW-1185">Reference proteome</keyword>
<protein>
    <submittedName>
        <fullName evidence="1">Uncharacterized protein</fullName>
    </submittedName>
</protein>
<sequence length="289" mass="32942">MRTPKSTNLEEGVPSRPKSACVKSCLELVVGKLRSKWDRPFVIINVFPYGVVELKDEATNSTLQVNGHQLKIFHEGPASIVVKANHDKHGAEFKIIHGIIYSRTSHSPKEVLAVHRLIKDKQHPHRYHQIEALPIITSRQGARVDHNPSRWGHNHLGRFPPSKSNKLKKDIVNLSQFTKETLDEAWERFQEMLCNIDTTYGGTIKKKSTNEAYDIIEDMTSNTKKLQDTIIQYITKNDERFKAMEAQISTLTTLMAQWVQGSLPTQTQPNPKEDIKVVIVKSVKELPRP</sequence>